<evidence type="ECO:0000259" key="2">
    <source>
        <dbReference type="Pfam" id="PF09362"/>
    </source>
</evidence>
<dbReference type="PANTHER" id="PTHR43662">
    <property type="match status" value="1"/>
</dbReference>
<dbReference type="PANTHER" id="PTHR43662:SF3">
    <property type="entry name" value="DOMAIN PROTEIN, PUTATIVE (AFU_ORTHOLOGUE AFUA_6G11970)-RELATED"/>
    <property type="match status" value="1"/>
</dbReference>
<proteinExistence type="predicted"/>
<dbReference type="AlphaFoldDB" id="A0A6G4U9B1"/>
<name>A0A6G4U9B1_9ACTN</name>
<accession>A0A6G4U9B1</accession>
<dbReference type="RefSeq" id="WP_165241337.1">
    <property type="nucleotide sequence ID" value="NZ_JAAKZV010000169.1"/>
</dbReference>
<feature type="region of interest" description="Disordered" evidence="1">
    <location>
        <begin position="35"/>
        <end position="128"/>
    </location>
</feature>
<evidence type="ECO:0000313" key="3">
    <source>
        <dbReference type="EMBL" id="NGN67897.1"/>
    </source>
</evidence>
<protein>
    <submittedName>
        <fullName evidence="3">DUF1996 domain-containing protein</fullName>
    </submittedName>
</protein>
<keyword evidence="4" id="KW-1185">Reference proteome</keyword>
<feature type="domain" description="DUF1996" evidence="2">
    <location>
        <begin position="132"/>
        <end position="348"/>
    </location>
</feature>
<feature type="compositionally biased region" description="Low complexity" evidence="1">
    <location>
        <begin position="52"/>
        <end position="87"/>
    </location>
</feature>
<organism evidence="3 4">
    <name type="scientific">Streptomyces coryli</name>
    <dbReference type="NCBI Taxonomy" id="1128680"/>
    <lineage>
        <taxon>Bacteria</taxon>
        <taxon>Bacillati</taxon>
        <taxon>Actinomycetota</taxon>
        <taxon>Actinomycetes</taxon>
        <taxon>Kitasatosporales</taxon>
        <taxon>Streptomycetaceae</taxon>
        <taxon>Streptomyces</taxon>
    </lineage>
</organism>
<feature type="compositionally biased region" description="Polar residues" evidence="1">
    <location>
        <begin position="107"/>
        <end position="119"/>
    </location>
</feature>
<dbReference type="EMBL" id="JAAKZV010000169">
    <property type="protein sequence ID" value="NGN67897.1"/>
    <property type="molecule type" value="Genomic_DNA"/>
</dbReference>
<evidence type="ECO:0000313" key="4">
    <source>
        <dbReference type="Proteomes" id="UP000481583"/>
    </source>
</evidence>
<evidence type="ECO:0000256" key="1">
    <source>
        <dbReference type="SAM" id="MobiDB-lite"/>
    </source>
</evidence>
<reference evidence="3 4" key="1">
    <citation type="submission" date="2020-02" db="EMBL/GenBank/DDBJ databases">
        <title>Whole-genome analyses of novel actinobacteria.</title>
        <authorList>
            <person name="Sahin N."/>
        </authorList>
    </citation>
    <scope>NUCLEOTIDE SEQUENCE [LARGE SCALE GENOMIC DNA]</scope>
    <source>
        <strain evidence="3 4">A7024</strain>
    </source>
</reference>
<dbReference type="Pfam" id="PF09362">
    <property type="entry name" value="DUF1996"/>
    <property type="match status" value="1"/>
</dbReference>
<dbReference type="Proteomes" id="UP000481583">
    <property type="component" value="Unassembled WGS sequence"/>
</dbReference>
<comment type="caution">
    <text evidence="3">The sequence shown here is derived from an EMBL/GenBank/DDBJ whole genome shotgun (WGS) entry which is preliminary data.</text>
</comment>
<dbReference type="InterPro" id="IPR018535">
    <property type="entry name" value="DUF1996"/>
</dbReference>
<sequence length="370" mass="39113">MYHPPRHRRRLGAKHLILFALLALLGSGGAYGLATGSASAHRTQPSPSPSLPSAGEPSASTSPSGAPPSSAAPSPSASHSGGHAGPTEADFADIATGARADRPRNQRGASTGTFTTRCGRNTEGHRNPDNFIVAPGVQNGAHHQHDYVGNVSTDAFSTADSLRAADTTCANGDKSTYFWPVLRDRTAADNADDPDGNAGRILTPTRVSLTFRGNPAAKVTKMPEDLRVITGDAKAFTNGPANARAQWTCTGAGGRVLTDKYPICPEDSRVVRVLDFPSCWDGANTDSANHRTHIVFPDRATGRCPSGTKPVPQLRMRLTYDAPEAPDFAVDSFPEQLHKPVTDHGDFANFMPTAVMDRAVRCINGGRRCG</sequence>
<gene>
    <name evidence="3" type="ORF">G5C51_28855</name>
</gene>